<keyword evidence="1" id="KW-0812">Transmembrane</keyword>
<evidence type="ECO:0000313" key="3">
    <source>
        <dbReference type="Proteomes" id="UP000712281"/>
    </source>
</evidence>
<feature type="transmembrane region" description="Helical" evidence="1">
    <location>
        <begin position="117"/>
        <end position="137"/>
    </location>
</feature>
<protein>
    <submittedName>
        <fullName evidence="2">Uncharacterized protein</fullName>
    </submittedName>
</protein>
<dbReference type="AlphaFoldDB" id="A0A8S9KV70"/>
<keyword evidence="1" id="KW-0472">Membrane</keyword>
<comment type="caution">
    <text evidence="2">The sequence shown here is derived from an EMBL/GenBank/DDBJ whole genome shotgun (WGS) entry which is preliminary data.</text>
</comment>
<sequence>MGVKPASEFASPLILRYVYLVAGLVIAEYVSSASSDCAFLSYIESQILPHLREALRHPVEGVDHTVWLSSEFSCDLVLHGFRLGFILEGVCGHRVQIKDLSLHRIMLSCFVSRKTSAYSWSLWSVSWAVVSLFWTWFPKKFMCSTDISIPPIYLTRKQGSWRLEDASLVAAGGIKVHGCWKRDKAMEEAAGVFL</sequence>
<keyword evidence="1" id="KW-1133">Transmembrane helix</keyword>
<organism evidence="2 3">
    <name type="scientific">Brassica cretica</name>
    <name type="common">Mustard</name>
    <dbReference type="NCBI Taxonomy" id="69181"/>
    <lineage>
        <taxon>Eukaryota</taxon>
        <taxon>Viridiplantae</taxon>
        <taxon>Streptophyta</taxon>
        <taxon>Embryophyta</taxon>
        <taxon>Tracheophyta</taxon>
        <taxon>Spermatophyta</taxon>
        <taxon>Magnoliopsida</taxon>
        <taxon>eudicotyledons</taxon>
        <taxon>Gunneridae</taxon>
        <taxon>Pentapetalae</taxon>
        <taxon>rosids</taxon>
        <taxon>malvids</taxon>
        <taxon>Brassicales</taxon>
        <taxon>Brassicaceae</taxon>
        <taxon>Brassiceae</taxon>
        <taxon>Brassica</taxon>
    </lineage>
</organism>
<gene>
    <name evidence="2" type="ORF">F2Q68_00009818</name>
</gene>
<evidence type="ECO:0000256" key="1">
    <source>
        <dbReference type="SAM" id="Phobius"/>
    </source>
</evidence>
<proteinExistence type="predicted"/>
<dbReference type="Proteomes" id="UP000712281">
    <property type="component" value="Unassembled WGS sequence"/>
</dbReference>
<accession>A0A8S9KV70</accession>
<evidence type="ECO:0000313" key="2">
    <source>
        <dbReference type="EMBL" id="KAF2597158.1"/>
    </source>
</evidence>
<name>A0A8S9KV70_BRACR</name>
<reference evidence="2" key="1">
    <citation type="submission" date="2019-12" db="EMBL/GenBank/DDBJ databases">
        <title>Genome sequencing and annotation of Brassica cretica.</title>
        <authorList>
            <person name="Studholme D.J."/>
            <person name="Sarris P.F."/>
        </authorList>
    </citation>
    <scope>NUCLEOTIDE SEQUENCE</scope>
    <source>
        <strain evidence="2">PFS-001/15</strain>
        <tissue evidence="2">Leaf</tissue>
    </source>
</reference>
<dbReference type="EMBL" id="QGKW02000717">
    <property type="protein sequence ID" value="KAF2597158.1"/>
    <property type="molecule type" value="Genomic_DNA"/>
</dbReference>